<proteinExistence type="predicted"/>
<evidence type="ECO:0000313" key="2">
    <source>
        <dbReference type="Proteomes" id="UP001154322"/>
    </source>
</evidence>
<accession>A0ABM9G8A5</accession>
<reference evidence="1" key="1">
    <citation type="submission" date="2022-06" db="EMBL/GenBank/DDBJ databases">
        <authorList>
            <person name="Dietemann V."/>
            <person name="Ory F."/>
            <person name="Dainat B."/>
            <person name="Oberhansli S."/>
        </authorList>
    </citation>
    <scope>NUCLEOTIDE SEQUENCE</scope>
    <source>
        <strain evidence="1">Ena-SAMPLE-TAB-26-04-2022-14:26:32:270-5432</strain>
    </source>
</reference>
<keyword evidence="2" id="KW-1185">Reference proteome</keyword>
<evidence type="ECO:0000313" key="1">
    <source>
        <dbReference type="EMBL" id="CAH8248223.1"/>
    </source>
</evidence>
<sequence>MKSKMNLTCRAADARDKASSISAQLCYRNGDWMIRKTNHFYLNVLEKALACSKAVRDKKGIRFYKKMLKKEQKSIDKMFKNG</sequence>
<gene>
    <name evidence="1" type="ORF">WJ0W_005481</name>
</gene>
<organism evidence="1 2">
    <name type="scientific">Paenibacillus melissococcoides</name>
    <dbReference type="NCBI Taxonomy" id="2912268"/>
    <lineage>
        <taxon>Bacteria</taxon>
        <taxon>Bacillati</taxon>
        <taxon>Bacillota</taxon>
        <taxon>Bacilli</taxon>
        <taxon>Bacillales</taxon>
        <taxon>Paenibacillaceae</taxon>
        <taxon>Paenibacillus</taxon>
    </lineage>
</organism>
<name>A0ABM9G8A5_9BACL</name>
<dbReference type="Proteomes" id="UP001154322">
    <property type="component" value="Unassembled WGS sequence"/>
</dbReference>
<protein>
    <submittedName>
        <fullName evidence="1">Uncharacterized protein</fullName>
    </submittedName>
</protein>
<dbReference type="EMBL" id="CALYLO010000009">
    <property type="protein sequence ID" value="CAH8248223.1"/>
    <property type="molecule type" value="Genomic_DNA"/>
</dbReference>
<dbReference type="RefSeq" id="WP_213430633.1">
    <property type="nucleotide sequence ID" value="NZ_AP031286.1"/>
</dbReference>
<comment type="caution">
    <text evidence="1">The sequence shown here is derived from an EMBL/GenBank/DDBJ whole genome shotgun (WGS) entry which is preliminary data.</text>
</comment>